<proteinExistence type="predicted"/>
<evidence type="ECO:0000313" key="14">
    <source>
        <dbReference type="Proteomes" id="UP001230051"/>
    </source>
</evidence>
<keyword evidence="4" id="KW-0963">Cytoplasm</keyword>
<evidence type="ECO:0000256" key="2">
    <source>
        <dbReference type="ARBA" id="ARBA00004324"/>
    </source>
</evidence>
<dbReference type="Pfam" id="PF11029">
    <property type="entry name" value="DAZAP2"/>
    <property type="match status" value="1"/>
</dbReference>
<comment type="caution">
    <text evidence="12">The sequence shown here is derived from an EMBL/GenBank/DDBJ whole genome shotgun (WGS) entry which is preliminary data.</text>
</comment>
<dbReference type="PANTHER" id="PTHR31638">
    <property type="entry name" value="DAZ-ASSOCIATED PROTEIN 2"/>
    <property type="match status" value="1"/>
</dbReference>
<evidence type="ECO:0000256" key="7">
    <source>
        <dbReference type="ARBA" id="ARBA00023242"/>
    </source>
</evidence>
<feature type="region of interest" description="Disordered" evidence="11">
    <location>
        <begin position="1"/>
        <end position="40"/>
    </location>
</feature>
<name>A0AAD8CJ66_ACIOX</name>
<comment type="subcellular location">
    <subcellularLocation>
        <location evidence="1">Cytoplasm</location>
        <location evidence="1">Stress granule</location>
    </subcellularLocation>
    <subcellularLocation>
        <location evidence="2">Nucleus speckle</location>
    </subcellularLocation>
</comment>
<dbReference type="AlphaFoldDB" id="A0AAD8CJ66"/>
<dbReference type="EMBL" id="JAGXEW010000053">
    <property type="protein sequence ID" value="KAK1151262.1"/>
    <property type="molecule type" value="Genomic_DNA"/>
</dbReference>
<dbReference type="InterPro" id="IPR022730">
    <property type="entry name" value="DAZ_assoc-2"/>
</dbReference>
<evidence type="ECO:0000256" key="10">
    <source>
        <dbReference type="ARBA" id="ARBA00045449"/>
    </source>
</evidence>
<evidence type="ECO:0000256" key="4">
    <source>
        <dbReference type="ARBA" id="ARBA00022490"/>
    </source>
</evidence>
<dbReference type="GO" id="GO:0010494">
    <property type="term" value="C:cytoplasmic stress granule"/>
    <property type="evidence" value="ECO:0007669"/>
    <property type="project" value="UniProtKB-SubCell"/>
</dbReference>
<dbReference type="EMBL" id="JAGXEW010000054">
    <property type="protein sequence ID" value="KAK1151072.1"/>
    <property type="molecule type" value="Genomic_DNA"/>
</dbReference>
<accession>A0AAD8CJ66</accession>
<dbReference type="GO" id="GO:0016607">
    <property type="term" value="C:nuclear speck"/>
    <property type="evidence" value="ECO:0007669"/>
    <property type="project" value="UniProtKB-SubCell"/>
</dbReference>
<protein>
    <recommendedName>
        <fullName evidence="3">DAZ-associated protein 2</fullName>
    </recommendedName>
    <alternativeName>
        <fullName evidence="8">Deleted in azoospermia-associated protein 2</fullName>
    </alternativeName>
    <alternativeName>
        <fullName evidence="9">Proline-rich transcript in brain protein</fullName>
    </alternativeName>
</protein>
<evidence type="ECO:0000256" key="8">
    <source>
        <dbReference type="ARBA" id="ARBA00032174"/>
    </source>
</evidence>
<evidence type="ECO:0000256" key="9">
    <source>
        <dbReference type="ARBA" id="ARBA00034352"/>
    </source>
</evidence>
<evidence type="ECO:0000256" key="1">
    <source>
        <dbReference type="ARBA" id="ARBA00004210"/>
    </source>
</evidence>
<gene>
    <name evidence="12" type="primary">DAZAP2</name>
    <name evidence="13" type="ORF">AOXY_G32830</name>
    <name evidence="12" type="ORF">AOXY_G33084</name>
</gene>
<evidence type="ECO:0000256" key="3">
    <source>
        <dbReference type="ARBA" id="ARBA00014066"/>
    </source>
</evidence>
<comment type="function">
    <text evidence="10">In unstressed cells, promotes SIAH1-mediated polyubiquitination and degradation of the serine/threonine-protein kinase HIPK2, probably by acting as a loading factor that potentiates complex formation between HIPK2 and ubiquitin ligase SIAH1. In response to DNA damage, localizes to the nucleus following phosphorylation by HIPK2 and modulates the expression of a subset of TP53/p53 target genes by binding to TP53 at target gene promoters. This limits the expression of a number of cell death-mediating TP53 target genes, reducing DNA damage-induced cell death. Enhances the binding of transcription factor TCF7L2/TCF4, a Wnt signaling pathway effector, to the promoters of target genes. Plays a role in stress granule formation.</text>
</comment>
<evidence type="ECO:0000256" key="6">
    <source>
        <dbReference type="ARBA" id="ARBA00022843"/>
    </source>
</evidence>
<reference evidence="12" key="1">
    <citation type="submission" date="2022-02" db="EMBL/GenBank/DDBJ databases">
        <title>Atlantic sturgeon de novo genome assembly.</title>
        <authorList>
            <person name="Stock M."/>
            <person name="Klopp C."/>
            <person name="Guiguen Y."/>
            <person name="Cabau C."/>
            <person name="Parinello H."/>
            <person name="Santidrian Yebra-Pimentel E."/>
            <person name="Kuhl H."/>
            <person name="Dirks R.P."/>
            <person name="Guessner J."/>
            <person name="Wuertz S."/>
            <person name="Du K."/>
            <person name="Schartl M."/>
        </authorList>
    </citation>
    <scope>NUCLEOTIDE SEQUENCE</scope>
    <source>
        <strain evidence="12">STURGEONOMICS-FGT-2020</strain>
        <tissue evidence="12">Whole blood</tissue>
    </source>
</reference>
<evidence type="ECO:0000256" key="5">
    <source>
        <dbReference type="ARBA" id="ARBA00022553"/>
    </source>
</evidence>
<keyword evidence="5" id="KW-0597">Phosphoprotein</keyword>
<evidence type="ECO:0000256" key="11">
    <source>
        <dbReference type="SAM" id="MobiDB-lite"/>
    </source>
</evidence>
<evidence type="ECO:0000313" key="12">
    <source>
        <dbReference type="EMBL" id="KAK1151072.1"/>
    </source>
</evidence>
<feature type="compositionally biased region" description="Low complexity" evidence="11">
    <location>
        <begin position="1"/>
        <end position="17"/>
    </location>
</feature>
<keyword evidence="14" id="KW-1185">Reference proteome</keyword>
<sequence length="168" mass="17949">MNNKAPYPQQAAYPPQQGSSPLYPPAMAGQQAPPYSDAPPSYSEIYQPRYMHPQQAGTMPQMPSTYPGAQMFMHMPQSVPMAQMGHNVPIAYYPMGHLYPPGSTVLVEGGYDAGARFGAGSSPSIPPVPPGHLPNAAQLAAMQNANVMMSQRKGNFFMGGSSGGYSIW</sequence>
<dbReference type="PANTHER" id="PTHR31638:SF3">
    <property type="entry name" value="DAZ-ASSOCIATED PROTEIN 2"/>
    <property type="match status" value="1"/>
</dbReference>
<organism evidence="12 14">
    <name type="scientific">Acipenser oxyrinchus oxyrinchus</name>
    <dbReference type="NCBI Taxonomy" id="40147"/>
    <lineage>
        <taxon>Eukaryota</taxon>
        <taxon>Metazoa</taxon>
        <taxon>Chordata</taxon>
        <taxon>Craniata</taxon>
        <taxon>Vertebrata</taxon>
        <taxon>Euteleostomi</taxon>
        <taxon>Actinopterygii</taxon>
        <taxon>Chondrostei</taxon>
        <taxon>Acipenseriformes</taxon>
        <taxon>Acipenseridae</taxon>
        <taxon>Acipenser</taxon>
    </lineage>
</organism>
<evidence type="ECO:0000313" key="13">
    <source>
        <dbReference type="EMBL" id="KAK1151262.1"/>
    </source>
</evidence>
<keyword evidence="7" id="KW-0539">Nucleus</keyword>
<dbReference type="Proteomes" id="UP001230051">
    <property type="component" value="Unassembled WGS sequence"/>
</dbReference>
<keyword evidence="6" id="KW-0832">Ubl conjugation</keyword>